<feature type="transmembrane region" description="Helical" evidence="1">
    <location>
        <begin position="105"/>
        <end position="123"/>
    </location>
</feature>
<protein>
    <submittedName>
        <fullName evidence="2">Uncharacterized protein</fullName>
    </submittedName>
</protein>
<dbReference type="EMBL" id="CP151632">
    <property type="protein sequence ID" value="WZO35763.1"/>
    <property type="molecule type" value="Genomic_DNA"/>
</dbReference>
<dbReference type="AlphaFoldDB" id="A0AAU6SFU2"/>
<keyword evidence="1" id="KW-0812">Transmembrane</keyword>
<evidence type="ECO:0000313" key="2">
    <source>
        <dbReference type="EMBL" id="WZO35763.1"/>
    </source>
</evidence>
<accession>A0AAU6SFU2</accession>
<reference evidence="2" key="1">
    <citation type="submission" date="2024-04" db="EMBL/GenBank/DDBJ databases">
        <authorList>
            <person name="Roder T."/>
            <person name="Oberhansli S."/>
            <person name="Kreuzer M."/>
        </authorList>
    </citation>
    <scope>NUCLEOTIDE SEQUENCE</scope>
    <source>
        <strain evidence="2">LWS13-1.2</strain>
    </source>
</reference>
<name>A0AAU6SFU2_9MICO</name>
<keyword evidence="1" id="KW-0472">Membrane</keyword>
<feature type="transmembrane region" description="Helical" evidence="1">
    <location>
        <begin position="22"/>
        <end position="44"/>
    </location>
</feature>
<keyword evidence="1" id="KW-1133">Transmembrane helix</keyword>
<organism evidence="2">
    <name type="scientific">Microbacterium sp. LWS13-1.2</name>
    <dbReference type="NCBI Taxonomy" id="3135264"/>
    <lineage>
        <taxon>Bacteria</taxon>
        <taxon>Bacillati</taxon>
        <taxon>Actinomycetota</taxon>
        <taxon>Actinomycetes</taxon>
        <taxon>Micrococcales</taxon>
        <taxon>Microbacteriaceae</taxon>
        <taxon>Microbacterium</taxon>
    </lineage>
</organism>
<proteinExistence type="predicted"/>
<dbReference type="RefSeq" id="WP_349426582.1">
    <property type="nucleotide sequence ID" value="NZ_CP151632.1"/>
</dbReference>
<feature type="transmembrane region" description="Helical" evidence="1">
    <location>
        <begin position="80"/>
        <end position="99"/>
    </location>
</feature>
<feature type="transmembrane region" description="Helical" evidence="1">
    <location>
        <begin position="135"/>
        <end position="160"/>
    </location>
</feature>
<evidence type="ECO:0000256" key="1">
    <source>
        <dbReference type="SAM" id="Phobius"/>
    </source>
</evidence>
<sequence>MTTMAAASTTERVSRAPSWVPVVAWGLGLVGIALGAAGVVGVQADGLSRALGVLAVVQGVAALAWGAASLALGRTPLPRAAAAGAAAPVAVAVALLATAPGRAGVLAIMTVIFLGVAVACGVVRGTRRPSRRTSLWTLGAAAAVVTLVVVPALGVCQGAALLDADGTVLPVVTHEGH</sequence>
<feature type="transmembrane region" description="Helical" evidence="1">
    <location>
        <begin position="50"/>
        <end position="73"/>
    </location>
</feature>
<gene>
    <name evidence="2" type="ORF">MRBLWS13_003472</name>
</gene>